<dbReference type="STRING" id="9544.ENSMMUP00000081113"/>
<organism evidence="1 2">
    <name type="scientific">Macaca mulatta</name>
    <name type="common">Rhesus macaque</name>
    <dbReference type="NCBI Taxonomy" id="9544"/>
    <lineage>
        <taxon>Eukaryota</taxon>
        <taxon>Metazoa</taxon>
        <taxon>Chordata</taxon>
        <taxon>Craniata</taxon>
        <taxon>Vertebrata</taxon>
        <taxon>Euteleostomi</taxon>
        <taxon>Mammalia</taxon>
        <taxon>Eutheria</taxon>
        <taxon>Euarchontoglires</taxon>
        <taxon>Primates</taxon>
        <taxon>Haplorrhini</taxon>
        <taxon>Catarrhini</taxon>
        <taxon>Cercopithecidae</taxon>
        <taxon>Cercopithecinae</taxon>
        <taxon>Macaca</taxon>
    </lineage>
</organism>
<dbReference type="InParanoid" id="A0A5F8AV73"/>
<dbReference type="GeneTree" id="ENSGT01040000242562"/>
<gene>
    <name evidence="1" type="primary">OBP2B</name>
</gene>
<proteinExistence type="predicted"/>
<evidence type="ECO:0000313" key="1">
    <source>
        <dbReference type="Ensembl" id="ENSMMUP00000081113.1"/>
    </source>
</evidence>
<dbReference type="VEuPathDB" id="HostDB:ENSMMUG00000054901"/>
<sequence>MEAGSSYMCRSCPGGTTSSFTAKTSTVGACSTWESSWVGILTSTWRPWKNLRNSCSTRDSRRRTFSYPYRREAALPNTSVSEPLGGHWTSPESWVPRVQRSICSGSCHPTQAGRPPGVRHEQPLVCTQSPPCCQTRSPDCLDLPSSHDPSLLPPA</sequence>
<dbReference type="AlphaFoldDB" id="A0A5F8AV73"/>
<dbReference type="Ensembl" id="ENSMMUT00000079713.1">
    <property type="protein sequence ID" value="ENSMMUP00000081113.1"/>
    <property type="gene ID" value="ENSMMUG00000054901.1"/>
</dbReference>
<keyword evidence="2" id="KW-1185">Reference proteome</keyword>
<reference evidence="1" key="3">
    <citation type="submission" date="2025-08" db="UniProtKB">
        <authorList>
            <consortium name="Ensembl"/>
        </authorList>
    </citation>
    <scope>IDENTIFICATION</scope>
    <source>
        <strain evidence="1">17573</strain>
    </source>
</reference>
<accession>A0A5F8AV73</accession>
<protein>
    <submittedName>
        <fullName evidence="1">Odorant binding protein 2B</fullName>
    </submittedName>
</protein>
<reference evidence="2" key="1">
    <citation type="journal article" date="2007" name="Science">
        <title>Evolutionary and biomedical insights from the rhesus macaque genome.</title>
        <authorList>
            <person name="Gibbs R.A."/>
            <person name="Rogers J."/>
            <person name="Katze M.G."/>
            <person name="Bumgarner R."/>
            <person name="Weinstock G.M."/>
            <person name="Mardis E.R."/>
            <person name="Remington K.A."/>
            <person name="Strausberg R.L."/>
            <person name="Venter J.C."/>
            <person name="Wilson R.K."/>
            <person name="Batzer M.A."/>
            <person name="Bustamante C.D."/>
            <person name="Eichler E.E."/>
            <person name="Hahn M.W."/>
            <person name="Hardison R.C."/>
            <person name="Makova K.D."/>
            <person name="Miller W."/>
            <person name="Milosavljevic A."/>
            <person name="Palermo R.E."/>
            <person name="Siepel A."/>
            <person name="Sikela J.M."/>
            <person name="Attaway T."/>
            <person name="Bell S."/>
            <person name="Bernard K.E."/>
            <person name="Buhay C.J."/>
            <person name="Chandrabose M.N."/>
            <person name="Dao M."/>
            <person name="Davis C."/>
            <person name="Delehaunty K.D."/>
            <person name="Ding Y."/>
            <person name="Dinh H.H."/>
            <person name="Dugan-Rocha S."/>
            <person name="Fulton L.A."/>
            <person name="Gabisi R.A."/>
            <person name="Garner T.T."/>
            <person name="Godfrey J."/>
            <person name="Hawes A.C."/>
            <person name="Hernandez J."/>
            <person name="Hines S."/>
            <person name="Holder M."/>
            <person name="Hume J."/>
            <person name="Jhangiani S.N."/>
            <person name="Joshi V."/>
            <person name="Khan Z.M."/>
            <person name="Kirkness E.F."/>
            <person name="Cree A."/>
            <person name="Fowler R.G."/>
            <person name="Lee S."/>
            <person name="Lewis L.R."/>
            <person name="Li Z."/>
            <person name="Liu Y.-S."/>
            <person name="Moore S.M."/>
            <person name="Muzny D."/>
            <person name="Nazareth L.V."/>
            <person name="Ngo D.N."/>
            <person name="Okwuonu G.O."/>
            <person name="Pai G."/>
            <person name="Parker D."/>
            <person name="Paul H.A."/>
            <person name="Pfannkoch C."/>
            <person name="Pohl C.S."/>
            <person name="Rogers Y.-H.C."/>
            <person name="Ruiz S.J."/>
            <person name="Sabo A."/>
            <person name="Santibanez J."/>
            <person name="Schneider B.W."/>
            <person name="Smith S.M."/>
            <person name="Sodergren E."/>
            <person name="Svatek A.F."/>
            <person name="Utterback T.R."/>
            <person name="Vattathil S."/>
            <person name="Warren W."/>
            <person name="White C.S."/>
            <person name="Chinwalla A.T."/>
            <person name="Feng Y."/>
            <person name="Halpern A.L."/>
            <person name="Hillier L.W."/>
            <person name="Huang X."/>
            <person name="Minx P."/>
            <person name="Nelson J.O."/>
            <person name="Pepin K.H."/>
            <person name="Qin X."/>
            <person name="Sutton G.G."/>
            <person name="Venter E."/>
            <person name="Walenz B.P."/>
            <person name="Wallis J.W."/>
            <person name="Worley K.C."/>
            <person name="Yang S.-P."/>
            <person name="Jones S.M."/>
            <person name="Marra M.A."/>
            <person name="Rocchi M."/>
            <person name="Schein J.E."/>
            <person name="Baertsch R."/>
            <person name="Clarke L."/>
            <person name="Csuros M."/>
            <person name="Glasscock J."/>
            <person name="Harris R.A."/>
            <person name="Havlak P."/>
            <person name="Jackson A.R."/>
            <person name="Jiang H."/>
            <person name="Liu Y."/>
            <person name="Messina D.N."/>
            <person name="Shen Y."/>
            <person name="Song H.X.-Z."/>
            <person name="Wylie T."/>
            <person name="Zhang L."/>
            <person name="Birney E."/>
            <person name="Han K."/>
            <person name="Konkel M.K."/>
            <person name="Lee J."/>
            <person name="Smit A.F.A."/>
            <person name="Ullmer B."/>
            <person name="Wang H."/>
            <person name="Xing J."/>
            <person name="Burhans R."/>
            <person name="Cheng Z."/>
            <person name="Karro J.E."/>
            <person name="Ma J."/>
            <person name="Raney B."/>
            <person name="She X."/>
            <person name="Cox M.J."/>
            <person name="Demuth J.P."/>
            <person name="Dumas L.J."/>
            <person name="Han S.-G."/>
            <person name="Hopkins J."/>
            <person name="Karimpour-Fard A."/>
            <person name="Kim Y.H."/>
            <person name="Pollack J.R."/>
            <person name="Vinar T."/>
            <person name="Addo-Quaye C."/>
            <person name="Degenhardt J."/>
            <person name="Denby A."/>
            <person name="Hubisz M.J."/>
            <person name="Indap A."/>
            <person name="Kosiol C."/>
            <person name="Lahn B.T."/>
            <person name="Lawson H.A."/>
            <person name="Marklein A."/>
            <person name="Nielsen R."/>
            <person name="Vallender E.J."/>
            <person name="Clark A.G."/>
            <person name="Ferguson B."/>
            <person name="Hernandez R.D."/>
            <person name="Hirani K."/>
            <person name="Kehrer-Sawatzki H."/>
            <person name="Kolb J."/>
            <person name="Patil S."/>
            <person name="Pu L.-L."/>
            <person name="Ren Y."/>
            <person name="Smith D.G."/>
            <person name="Wheeler D.A."/>
            <person name="Schenck I."/>
            <person name="Ball E.V."/>
            <person name="Chen R."/>
            <person name="Cooper D.N."/>
            <person name="Giardine B."/>
            <person name="Hsu F."/>
            <person name="Kent W.J."/>
            <person name="Lesk A."/>
            <person name="Nelson D.L."/>
            <person name="O'brien W.E."/>
            <person name="Pruefer K."/>
            <person name="Stenson P.D."/>
            <person name="Wallace J.C."/>
            <person name="Ke H."/>
            <person name="Liu X.-M."/>
            <person name="Wang P."/>
            <person name="Xiang A.P."/>
            <person name="Yang F."/>
            <person name="Barber G.P."/>
            <person name="Haussler D."/>
            <person name="Karolchik D."/>
            <person name="Kern A.D."/>
            <person name="Kuhn R.M."/>
            <person name="Smith K.E."/>
            <person name="Zwieg A.S."/>
        </authorList>
    </citation>
    <scope>NUCLEOTIDE SEQUENCE [LARGE SCALE GENOMIC DNA]</scope>
    <source>
        <strain evidence="2">17573</strain>
    </source>
</reference>
<evidence type="ECO:0000313" key="2">
    <source>
        <dbReference type="Proteomes" id="UP000006718"/>
    </source>
</evidence>
<dbReference type="Bgee" id="ENSMMUG00000054901">
    <property type="expression patterns" value="Expressed in Ammon's horn and 5 other cell types or tissues"/>
</dbReference>
<reference evidence="1" key="2">
    <citation type="submission" date="2019-01" db="EMBL/GenBank/DDBJ databases">
        <authorList>
            <person name="Graves T."/>
            <person name="Eichler E.E."/>
            <person name="Wilson R.K."/>
        </authorList>
    </citation>
    <scope>NUCLEOTIDE SEQUENCE [LARGE SCALE GENOMIC DNA]</scope>
    <source>
        <strain evidence="1">17573</strain>
    </source>
</reference>
<dbReference type="Proteomes" id="UP000006718">
    <property type="component" value="Chromosome 15"/>
</dbReference>
<name>A0A5F8AV73_MACMU</name>
<reference evidence="1" key="4">
    <citation type="submission" date="2025-09" db="UniProtKB">
        <authorList>
            <consortium name="Ensembl"/>
        </authorList>
    </citation>
    <scope>IDENTIFICATION</scope>
    <source>
        <strain evidence="1">17573</strain>
    </source>
</reference>